<evidence type="ECO:0000313" key="2">
    <source>
        <dbReference type="Proteomes" id="UP000234966"/>
    </source>
</evidence>
<protein>
    <submittedName>
        <fullName evidence="1">Uncharacterized protein</fullName>
    </submittedName>
</protein>
<sequence>MLIWSIFAIAPAAQSHRMGTMQRSLTLICAGLLCLLVGLAACAPPQNLRGPRLVSDVGLTLTAPSSANESLAGRTPIIEEAPPVLPLPTLPADVLVVTPTLPPSKTPTQTPTFTMTPTQTLTPTITTTATATALALPTSVISPMIEIVAIPNNQICDTNWFFLQPRPPGCPLNVPNATNGVYQTFQNGLMVWVRSQDAIYVMYNDTGLPRWQVYRDFFEEGMPETSSEFDNAPSGLYQPRRGFGMLWRSNPSVRDRIGWATMRDEMPYSVQVQTAQDGSIYISTPFQGVLGLMPTGTGWSLFSSTPAINNAIFPTQVFVPLPTVYGN</sequence>
<accession>A0A2N6MNF0</accession>
<name>A0A2N6MNF0_9CYAN</name>
<proteinExistence type="predicted"/>
<gene>
    <name evidence="1" type="ORF">CEN41_01720</name>
</gene>
<dbReference type="EMBL" id="NMQI01000031">
    <property type="protein sequence ID" value="PMB48276.1"/>
    <property type="molecule type" value="Genomic_DNA"/>
</dbReference>
<dbReference type="AlphaFoldDB" id="A0A2N6MNF0"/>
<organism evidence="1 2">
    <name type="scientific">Fischerella thermalis CCMEE 5330</name>
    <dbReference type="NCBI Taxonomy" id="2019670"/>
    <lineage>
        <taxon>Bacteria</taxon>
        <taxon>Bacillati</taxon>
        <taxon>Cyanobacteriota</taxon>
        <taxon>Cyanophyceae</taxon>
        <taxon>Nostocales</taxon>
        <taxon>Hapalosiphonaceae</taxon>
        <taxon>Fischerella</taxon>
    </lineage>
</organism>
<reference evidence="1 2" key="1">
    <citation type="submission" date="2017-07" db="EMBL/GenBank/DDBJ databases">
        <title>Genomes of Fischerella (Mastigocladus) sp. strains.</title>
        <authorList>
            <person name="Miller S.R."/>
        </authorList>
    </citation>
    <scope>NUCLEOTIDE SEQUENCE [LARGE SCALE GENOMIC DNA]</scope>
    <source>
        <strain evidence="1 2">CCMEE 5330</strain>
    </source>
</reference>
<evidence type="ECO:0000313" key="1">
    <source>
        <dbReference type="EMBL" id="PMB48276.1"/>
    </source>
</evidence>
<comment type="caution">
    <text evidence="1">The sequence shown here is derived from an EMBL/GenBank/DDBJ whole genome shotgun (WGS) entry which is preliminary data.</text>
</comment>
<dbReference type="Proteomes" id="UP000234966">
    <property type="component" value="Unassembled WGS sequence"/>
</dbReference>